<dbReference type="AlphaFoldDB" id="A0A4R3VNB0"/>
<dbReference type="Proteomes" id="UP000295197">
    <property type="component" value="Unassembled WGS sequence"/>
</dbReference>
<dbReference type="Pfam" id="PF21983">
    <property type="entry name" value="NikA-like"/>
    <property type="match status" value="1"/>
</dbReference>
<sequence length="102" mass="11780">MSKTQIIKIRVSILDKELIKINAKSSGLSVSQFMIDCALHRVIIPPPSEERISAYTELTKFHKNFTYISNLIKNRNMHEVRLEVSKVSNEIINHLEFIKNGK</sequence>
<proteinExistence type="predicted"/>
<dbReference type="InterPro" id="IPR053842">
    <property type="entry name" value="NikA-like"/>
</dbReference>
<accession>A0A4R3VNB0</accession>
<keyword evidence="2" id="KW-1185">Reference proteome</keyword>
<comment type="caution">
    <text evidence="1">The sequence shown here is derived from an EMBL/GenBank/DDBJ whole genome shotgun (WGS) entry which is preliminary data.</text>
</comment>
<protein>
    <recommendedName>
        <fullName evidence="3">Mobilization protein</fullName>
    </recommendedName>
</protein>
<evidence type="ECO:0008006" key="3">
    <source>
        <dbReference type="Google" id="ProtNLM"/>
    </source>
</evidence>
<dbReference type="EMBL" id="SMBZ01000071">
    <property type="protein sequence ID" value="TCV05653.1"/>
    <property type="molecule type" value="Genomic_DNA"/>
</dbReference>
<organism evidence="1 2">
    <name type="scientific">Sphingobacterium alimentarium</name>
    <dbReference type="NCBI Taxonomy" id="797292"/>
    <lineage>
        <taxon>Bacteria</taxon>
        <taxon>Pseudomonadati</taxon>
        <taxon>Bacteroidota</taxon>
        <taxon>Sphingobacteriia</taxon>
        <taxon>Sphingobacteriales</taxon>
        <taxon>Sphingobacteriaceae</taxon>
        <taxon>Sphingobacterium</taxon>
    </lineage>
</organism>
<gene>
    <name evidence="1" type="ORF">EDC17_10717</name>
</gene>
<evidence type="ECO:0000313" key="2">
    <source>
        <dbReference type="Proteomes" id="UP000295197"/>
    </source>
</evidence>
<evidence type="ECO:0000313" key="1">
    <source>
        <dbReference type="EMBL" id="TCV05653.1"/>
    </source>
</evidence>
<dbReference type="OrthoDB" id="3034992at2"/>
<reference evidence="1 2" key="1">
    <citation type="submission" date="2019-03" db="EMBL/GenBank/DDBJ databases">
        <title>Genomic Encyclopedia of Type Strains, Phase IV (KMG-IV): sequencing the most valuable type-strain genomes for metagenomic binning, comparative biology and taxonomic classification.</title>
        <authorList>
            <person name="Goeker M."/>
        </authorList>
    </citation>
    <scope>NUCLEOTIDE SEQUENCE [LARGE SCALE GENOMIC DNA]</scope>
    <source>
        <strain evidence="1 2">DSM 22362</strain>
    </source>
</reference>
<name>A0A4R3VNB0_9SPHI</name>
<dbReference type="RefSeq" id="WP_132779173.1">
    <property type="nucleotide sequence ID" value="NZ_SMBZ01000071.1"/>
</dbReference>